<dbReference type="PANTHER" id="PTHR30590">
    <property type="entry name" value="INNER MEMBRANE PROTEIN"/>
    <property type="match status" value="1"/>
</dbReference>
<feature type="transmembrane region" description="Helical" evidence="1">
    <location>
        <begin position="213"/>
        <end position="234"/>
    </location>
</feature>
<keyword evidence="1" id="KW-1133">Transmembrane helix</keyword>
<dbReference type="Pfam" id="PF04235">
    <property type="entry name" value="DUF418"/>
    <property type="match status" value="1"/>
</dbReference>
<keyword evidence="4" id="KW-1185">Reference proteome</keyword>
<evidence type="ECO:0000313" key="4">
    <source>
        <dbReference type="Proteomes" id="UP001501585"/>
    </source>
</evidence>
<comment type="caution">
    <text evidence="3">The sequence shown here is derived from an EMBL/GenBank/DDBJ whole genome shotgun (WGS) entry which is preliminary data.</text>
</comment>
<dbReference type="InterPro" id="IPR007349">
    <property type="entry name" value="DUF418"/>
</dbReference>
<feature type="transmembrane region" description="Helical" evidence="1">
    <location>
        <begin position="23"/>
        <end position="43"/>
    </location>
</feature>
<evidence type="ECO:0000256" key="1">
    <source>
        <dbReference type="SAM" id="Phobius"/>
    </source>
</evidence>
<feature type="transmembrane region" description="Helical" evidence="1">
    <location>
        <begin position="363"/>
        <end position="380"/>
    </location>
</feature>
<dbReference type="Proteomes" id="UP001501585">
    <property type="component" value="Unassembled WGS sequence"/>
</dbReference>
<feature type="transmembrane region" description="Helical" evidence="1">
    <location>
        <begin position="159"/>
        <end position="178"/>
    </location>
</feature>
<accession>A0ABP5EMJ8</accession>
<dbReference type="RefSeq" id="WP_344163338.1">
    <property type="nucleotide sequence ID" value="NZ_BAAAPC010000013.1"/>
</dbReference>
<feature type="transmembrane region" description="Helical" evidence="1">
    <location>
        <begin position="332"/>
        <end position="351"/>
    </location>
</feature>
<evidence type="ECO:0000313" key="3">
    <source>
        <dbReference type="EMBL" id="GAA2002594.1"/>
    </source>
</evidence>
<reference evidence="4" key="1">
    <citation type="journal article" date="2019" name="Int. J. Syst. Evol. Microbiol.">
        <title>The Global Catalogue of Microorganisms (GCM) 10K type strain sequencing project: providing services to taxonomists for standard genome sequencing and annotation.</title>
        <authorList>
            <consortium name="The Broad Institute Genomics Platform"/>
            <consortium name="The Broad Institute Genome Sequencing Center for Infectious Disease"/>
            <person name="Wu L."/>
            <person name="Ma J."/>
        </authorList>
    </citation>
    <scope>NUCLEOTIDE SEQUENCE [LARGE SCALE GENOMIC DNA]</scope>
    <source>
        <strain evidence="4">JCM 15313</strain>
    </source>
</reference>
<protein>
    <submittedName>
        <fullName evidence="3">DUF418 domain-containing protein</fullName>
    </submittedName>
</protein>
<keyword evidence="1" id="KW-0812">Transmembrane</keyword>
<evidence type="ECO:0000259" key="2">
    <source>
        <dbReference type="Pfam" id="PF04235"/>
    </source>
</evidence>
<dbReference type="EMBL" id="BAAAPC010000013">
    <property type="protein sequence ID" value="GAA2002594.1"/>
    <property type="molecule type" value="Genomic_DNA"/>
</dbReference>
<name>A0ABP5EMJ8_9ACTN</name>
<feature type="transmembrane region" description="Helical" evidence="1">
    <location>
        <begin position="289"/>
        <end position="311"/>
    </location>
</feature>
<dbReference type="PANTHER" id="PTHR30590:SF2">
    <property type="entry name" value="INNER MEMBRANE PROTEIN"/>
    <property type="match status" value="1"/>
</dbReference>
<proteinExistence type="predicted"/>
<dbReference type="InterPro" id="IPR052529">
    <property type="entry name" value="Bact_Transport_Assoc"/>
</dbReference>
<feature type="transmembrane region" description="Helical" evidence="1">
    <location>
        <begin position="132"/>
        <end position="147"/>
    </location>
</feature>
<gene>
    <name evidence="3" type="ORF">GCM10009799_32140</name>
</gene>
<keyword evidence="1" id="KW-0472">Membrane</keyword>
<sequence length="399" mass="42123">MTLLDASNQGPVRSGARVLAPDLARGFMLLLIALANTSAYMVGHGRAPMGHPLDGTAADRAVNFVLTIAVDGRSYPLFAFLFGYGIVQILRRQEDHGVGRARVQLLLRRRHAWLLLFGALHGGLLFSGDILGTYGAAGLIIGALFLFRDDRTLYRWSVVFLAVSALFFSLVAVLFGLLEAAGAERGELDAAAPLASATTTNPPAAFLLRLAEWPAGVLEGVLVTVLPAILLGMVAARHRLLEDAARHLETLRGIVGVGLTVSLLGGLPAALAAAGVVDASPGVEMWMLTLHRVTGIGGGLAFAALFGILGYRLRNRRGLVTFALAAVGKRSLTCYLAQSLVFAPVLSAWGFGLGGRLHSAEMAMFAVGTWLLTVGIAVSLERSGQKGPAEALLRGRVYR</sequence>
<feature type="transmembrane region" description="Helical" evidence="1">
    <location>
        <begin position="254"/>
        <end position="277"/>
    </location>
</feature>
<feature type="domain" description="DUF418" evidence="2">
    <location>
        <begin position="235"/>
        <end position="398"/>
    </location>
</feature>
<organism evidence="3 4">
    <name type="scientific">Nocardiopsis rhodophaea</name>
    <dbReference type="NCBI Taxonomy" id="280238"/>
    <lineage>
        <taxon>Bacteria</taxon>
        <taxon>Bacillati</taxon>
        <taxon>Actinomycetota</taxon>
        <taxon>Actinomycetes</taxon>
        <taxon>Streptosporangiales</taxon>
        <taxon>Nocardiopsidaceae</taxon>
        <taxon>Nocardiopsis</taxon>
    </lineage>
</organism>